<protein>
    <recommendedName>
        <fullName evidence="2">Peptidase M12A domain-containing protein</fullName>
    </recommendedName>
</protein>
<evidence type="ECO:0000259" key="2">
    <source>
        <dbReference type="PROSITE" id="PS51864"/>
    </source>
</evidence>
<comment type="caution">
    <text evidence="1">Lacks conserved residue(s) required for the propagation of feature annotation.</text>
</comment>
<gene>
    <name evidence="3" type="ORF">DPMN_148801</name>
</gene>
<dbReference type="InterPro" id="IPR024079">
    <property type="entry name" value="MetalloPept_cat_dom_sf"/>
</dbReference>
<dbReference type="Gene3D" id="3.40.390.10">
    <property type="entry name" value="Collagenase (Catalytic Domain)"/>
    <property type="match status" value="1"/>
</dbReference>
<dbReference type="GO" id="GO:0004222">
    <property type="term" value="F:metalloendopeptidase activity"/>
    <property type="evidence" value="ECO:0007669"/>
    <property type="project" value="InterPro"/>
</dbReference>
<dbReference type="GO" id="GO:0006508">
    <property type="term" value="P:proteolysis"/>
    <property type="evidence" value="ECO:0007669"/>
    <property type="project" value="InterPro"/>
</dbReference>
<dbReference type="EMBL" id="JAIWYP010000007">
    <property type="protein sequence ID" value="KAH3795253.1"/>
    <property type="molecule type" value="Genomic_DNA"/>
</dbReference>
<proteinExistence type="predicted"/>
<dbReference type="Proteomes" id="UP000828390">
    <property type="component" value="Unassembled WGS sequence"/>
</dbReference>
<keyword evidence="4" id="KW-1185">Reference proteome</keyword>
<dbReference type="InterPro" id="IPR001506">
    <property type="entry name" value="Peptidase_M12A"/>
</dbReference>
<accession>A0A9D4FD76</accession>
<organism evidence="3 4">
    <name type="scientific">Dreissena polymorpha</name>
    <name type="common">Zebra mussel</name>
    <name type="synonym">Mytilus polymorpha</name>
    <dbReference type="NCBI Taxonomy" id="45954"/>
    <lineage>
        <taxon>Eukaryota</taxon>
        <taxon>Metazoa</taxon>
        <taxon>Spiralia</taxon>
        <taxon>Lophotrochozoa</taxon>
        <taxon>Mollusca</taxon>
        <taxon>Bivalvia</taxon>
        <taxon>Autobranchia</taxon>
        <taxon>Heteroconchia</taxon>
        <taxon>Euheterodonta</taxon>
        <taxon>Imparidentia</taxon>
        <taxon>Neoheterodontei</taxon>
        <taxon>Myida</taxon>
        <taxon>Dreissenoidea</taxon>
        <taxon>Dreissenidae</taxon>
        <taxon>Dreissena</taxon>
    </lineage>
</organism>
<evidence type="ECO:0000313" key="4">
    <source>
        <dbReference type="Proteomes" id="UP000828390"/>
    </source>
</evidence>
<reference evidence="3" key="1">
    <citation type="journal article" date="2019" name="bioRxiv">
        <title>The Genome of the Zebra Mussel, Dreissena polymorpha: A Resource for Invasive Species Research.</title>
        <authorList>
            <person name="McCartney M.A."/>
            <person name="Auch B."/>
            <person name="Kono T."/>
            <person name="Mallez S."/>
            <person name="Zhang Y."/>
            <person name="Obille A."/>
            <person name="Becker A."/>
            <person name="Abrahante J.E."/>
            <person name="Garbe J."/>
            <person name="Badalamenti J.P."/>
            <person name="Herman A."/>
            <person name="Mangelson H."/>
            <person name="Liachko I."/>
            <person name="Sullivan S."/>
            <person name="Sone E.D."/>
            <person name="Koren S."/>
            <person name="Silverstein K.A.T."/>
            <person name="Beckman K.B."/>
            <person name="Gohl D.M."/>
        </authorList>
    </citation>
    <scope>NUCLEOTIDE SEQUENCE</scope>
    <source>
        <strain evidence="3">Duluth1</strain>
        <tissue evidence="3">Whole animal</tissue>
    </source>
</reference>
<reference evidence="3" key="2">
    <citation type="submission" date="2020-11" db="EMBL/GenBank/DDBJ databases">
        <authorList>
            <person name="McCartney M.A."/>
            <person name="Auch B."/>
            <person name="Kono T."/>
            <person name="Mallez S."/>
            <person name="Becker A."/>
            <person name="Gohl D.M."/>
            <person name="Silverstein K.A.T."/>
            <person name="Koren S."/>
            <person name="Bechman K.B."/>
            <person name="Herman A."/>
            <person name="Abrahante J.E."/>
            <person name="Garbe J."/>
        </authorList>
    </citation>
    <scope>NUCLEOTIDE SEQUENCE</scope>
    <source>
        <strain evidence="3">Duluth1</strain>
        <tissue evidence="3">Whole animal</tissue>
    </source>
</reference>
<evidence type="ECO:0000256" key="1">
    <source>
        <dbReference type="PROSITE-ProRule" id="PRU01211"/>
    </source>
</evidence>
<name>A0A9D4FD76_DREPO</name>
<comment type="caution">
    <text evidence="3">The sequence shown here is derived from an EMBL/GenBank/DDBJ whole genome shotgun (WGS) entry which is preliminary data.</text>
</comment>
<sequence length="100" mass="11289">MHYGKRVHFFADPSNAISMEPTYKYYSDIIGEAQHLSFHDVHTVNAMYKCSEKCAHVECPKGAFVGKTCECFCQGPLKDPVERCNNSNGRGLPVKNIYIN</sequence>
<feature type="domain" description="Peptidase M12A" evidence="2">
    <location>
        <begin position="1"/>
        <end position="51"/>
    </location>
</feature>
<dbReference type="PROSITE" id="PS51864">
    <property type="entry name" value="ASTACIN"/>
    <property type="match status" value="1"/>
</dbReference>
<evidence type="ECO:0000313" key="3">
    <source>
        <dbReference type="EMBL" id="KAH3795253.1"/>
    </source>
</evidence>
<dbReference type="AlphaFoldDB" id="A0A9D4FD76"/>